<keyword evidence="3 10" id="KW-0812">Transmembrane</keyword>
<dbReference type="GO" id="GO:0015031">
    <property type="term" value="P:protein transport"/>
    <property type="evidence" value="ECO:0007669"/>
    <property type="project" value="UniProtKB-KW"/>
</dbReference>
<keyword evidence="8 10" id="KW-0472">Membrane</keyword>
<keyword evidence="7" id="KW-0496">Mitochondrion</keyword>
<evidence type="ECO:0000256" key="5">
    <source>
        <dbReference type="ARBA" id="ARBA00022927"/>
    </source>
</evidence>
<dbReference type="GO" id="GO:0006626">
    <property type="term" value="P:protein targeting to mitochondrion"/>
    <property type="evidence" value="ECO:0007669"/>
    <property type="project" value="UniProtKB-ARBA"/>
</dbReference>
<evidence type="ECO:0000313" key="11">
    <source>
        <dbReference type="EMBL" id="KYB28050.1"/>
    </source>
</evidence>
<accession>A0A139WJ78</accession>
<dbReference type="GO" id="GO:0005741">
    <property type="term" value="C:mitochondrial outer membrane"/>
    <property type="evidence" value="ECO:0007669"/>
    <property type="project" value="UniProtKB-SubCell"/>
</dbReference>
<organism evidence="11 12">
    <name type="scientific">Tribolium castaneum</name>
    <name type="common">Red flour beetle</name>
    <dbReference type="NCBI Taxonomy" id="7070"/>
    <lineage>
        <taxon>Eukaryota</taxon>
        <taxon>Metazoa</taxon>
        <taxon>Ecdysozoa</taxon>
        <taxon>Arthropoda</taxon>
        <taxon>Hexapoda</taxon>
        <taxon>Insecta</taxon>
        <taxon>Pterygota</taxon>
        <taxon>Neoptera</taxon>
        <taxon>Endopterygota</taxon>
        <taxon>Coleoptera</taxon>
        <taxon>Polyphaga</taxon>
        <taxon>Cucujiformia</taxon>
        <taxon>Tenebrionidae</taxon>
        <taxon>Tenebrionidae incertae sedis</taxon>
        <taxon>Tribolium</taxon>
    </lineage>
</organism>
<keyword evidence="12" id="KW-1185">Reference proteome</keyword>
<reference evidence="11 12" key="1">
    <citation type="journal article" date="2008" name="Nature">
        <title>The genome of the model beetle and pest Tribolium castaneum.</title>
        <authorList>
            <consortium name="Tribolium Genome Sequencing Consortium"/>
            <person name="Richards S."/>
            <person name="Gibbs R.A."/>
            <person name="Weinstock G.M."/>
            <person name="Brown S.J."/>
            <person name="Denell R."/>
            <person name="Beeman R.W."/>
            <person name="Gibbs R."/>
            <person name="Beeman R.W."/>
            <person name="Brown S.J."/>
            <person name="Bucher G."/>
            <person name="Friedrich M."/>
            <person name="Grimmelikhuijzen C.J."/>
            <person name="Klingler M."/>
            <person name="Lorenzen M."/>
            <person name="Richards S."/>
            <person name="Roth S."/>
            <person name="Schroder R."/>
            <person name="Tautz D."/>
            <person name="Zdobnov E.M."/>
            <person name="Muzny D."/>
            <person name="Gibbs R.A."/>
            <person name="Weinstock G.M."/>
            <person name="Attaway T."/>
            <person name="Bell S."/>
            <person name="Buhay C.J."/>
            <person name="Chandrabose M.N."/>
            <person name="Chavez D."/>
            <person name="Clerk-Blankenburg K.P."/>
            <person name="Cree A."/>
            <person name="Dao M."/>
            <person name="Davis C."/>
            <person name="Chacko J."/>
            <person name="Dinh H."/>
            <person name="Dugan-Rocha S."/>
            <person name="Fowler G."/>
            <person name="Garner T.T."/>
            <person name="Garnes J."/>
            <person name="Gnirke A."/>
            <person name="Hawes A."/>
            <person name="Hernandez J."/>
            <person name="Hines S."/>
            <person name="Holder M."/>
            <person name="Hume J."/>
            <person name="Jhangiani S.N."/>
            <person name="Joshi V."/>
            <person name="Khan Z.M."/>
            <person name="Jackson L."/>
            <person name="Kovar C."/>
            <person name="Kowis A."/>
            <person name="Lee S."/>
            <person name="Lewis L.R."/>
            <person name="Margolis J."/>
            <person name="Morgan M."/>
            <person name="Nazareth L.V."/>
            <person name="Nguyen N."/>
            <person name="Okwuonu G."/>
            <person name="Parker D."/>
            <person name="Richards S."/>
            <person name="Ruiz S.J."/>
            <person name="Santibanez J."/>
            <person name="Savard J."/>
            <person name="Scherer S.E."/>
            <person name="Schneider B."/>
            <person name="Sodergren E."/>
            <person name="Tautz D."/>
            <person name="Vattahil S."/>
            <person name="Villasana D."/>
            <person name="White C.S."/>
            <person name="Wright R."/>
            <person name="Park Y."/>
            <person name="Beeman R.W."/>
            <person name="Lord J."/>
            <person name="Oppert B."/>
            <person name="Lorenzen M."/>
            <person name="Brown S."/>
            <person name="Wang L."/>
            <person name="Savard J."/>
            <person name="Tautz D."/>
            <person name="Richards S."/>
            <person name="Weinstock G."/>
            <person name="Gibbs R.A."/>
            <person name="Liu Y."/>
            <person name="Worley K."/>
            <person name="Weinstock G."/>
            <person name="Elsik C.G."/>
            <person name="Reese J.T."/>
            <person name="Elhaik E."/>
            <person name="Landan G."/>
            <person name="Graur D."/>
            <person name="Arensburger P."/>
            <person name="Atkinson P."/>
            <person name="Beeman R.W."/>
            <person name="Beidler J."/>
            <person name="Brown S.J."/>
            <person name="Demuth J.P."/>
            <person name="Drury D.W."/>
            <person name="Du Y.Z."/>
            <person name="Fujiwara H."/>
            <person name="Lorenzen M."/>
            <person name="Maselli V."/>
            <person name="Osanai M."/>
            <person name="Park Y."/>
            <person name="Robertson H.M."/>
            <person name="Tu Z."/>
            <person name="Wang J.J."/>
            <person name="Wang S."/>
            <person name="Richards S."/>
            <person name="Song H."/>
            <person name="Zhang L."/>
            <person name="Sodergren E."/>
            <person name="Werner D."/>
            <person name="Stanke M."/>
            <person name="Morgenstern B."/>
            <person name="Solovyev V."/>
            <person name="Kosarev P."/>
            <person name="Brown G."/>
            <person name="Chen H.C."/>
            <person name="Ermolaeva O."/>
            <person name="Hlavina W."/>
            <person name="Kapustin Y."/>
            <person name="Kiryutin B."/>
            <person name="Kitts P."/>
            <person name="Maglott D."/>
            <person name="Pruitt K."/>
            <person name="Sapojnikov V."/>
            <person name="Souvorov A."/>
            <person name="Mackey A.J."/>
            <person name="Waterhouse R.M."/>
            <person name="Wyder S."/>
            <person name="Zdobnov E.M."/>
            <person name="Zdobnov E.M."/>
            <person name="Wyder S."/>
            <person name="Kriventseva E.V."/>
            <person name="Kadowaki T."/>
            <person name="Bork P."/>
            <person name="Aranda M."/>
            <person name="Bao R."/>
            <person name="Beermann A."/>
            <person name="Berns N."/>
            <person name="Bolognesi R."/>
            <person name="Bonneton F."/>
            <person name="Bopp D."/>
            <person name="Brown S.J."/>
            <person name="Bucher G."/>
            <person name="Butts T."/>
            <person name="Chaumot A."/>
            <person name="Denell R.E."/>
            <person name="Ferrier D.E."/>
            <person name="Friedrich M."/>
            <person name="Gordon C.M."/>
            <person name="Jindra M."/>
            <person name="Klingler M."/>
            <person name="Lan Q."/>
            <person name="Lattorff H.M."/>
            <person name="Laudet V."/>
            <person name="von Levetsow C."/>
            <person name="Liu Z."/>
            <person name="Lutz R."/>
            <person name="Lynch J.A."/>
            <person name="da Fonseca R.N."/>
            <person name="Posnien N."/>
            <person name="Reuter R."/>
            <person name="Roth S."/>
            <person name="Savard J."/>
            <person name="Schinko J.B."/>
            <person name="Schmitt C."/>
            <person name="Schoppmeier M."/>
            <person name="Schroder R."/>
            <person name="Shippy T.D."/>
            <person name="Simonnet F."/>
            <person name="Marques-Souza H."/>
            <person name="Tautz D."/>
            <person name="Tomoyasu Y."/>
            <person name="Trauner J."/>
            <person name="Van der Zee M."/>
            <person name="Vervoort M."/>
            <person name="Wittkopp N."/>
            <person name="Wimmer E.A."/>
            <person name="Yang X."/>
            <person name="Jones A.K."/>
            <person name="Sattelle D.B."/>
            <person name="Ebert P.R."/>
            <person name="Nelson D."/>
            <person name="Scott J.G."/>
            <person name="Beeman R.W."/>
            <person name="Muthukrishnan S."/>
            <person name="Kramer K.J."/>
            <person name="Arakane Y."/>
            <person name="Beeman R.W."/>
            <person name="Zhu Q."/>
            <person name="Hogenkamp D."/>
            <person name="Dixit R."/>
            <person name="Oppert B."/>
            <person name="Jiang H."/>
            <person name="Zou Z."/>
            <person name="Marshall J."/>
            <person name="Elpidina E."/>
            <person name="Vinokurov K."/>
            <person name="Oppert C."/>
            <person name="Zou Z."/>
            <person name="Evans J."/>
            <person name="Lu Z."/>
            <person name="Zhao P."/>
            <person name="Sumathipala N."/>
            <person name="Altincicek B."/>
            <person name="Vilcinskas A."/>
            <person name="Williams M."/>
            <person name="Hultmark D."/>
            <person name="Hetru C."/>
            <person name="Jiang H."/>
            <person name="Grimmelikhuijzen C.J."/>
            <person name="Hauser F."/>
            <person name="Cazzamali G."/>
            <person name="Williamson M."/>
            <person name="Park Y."/>
            <person name="Li B."/>
            <person name="Tanaka Y."/>
            <person name="Predel R."/>
            <person name="Neupert S."/>
            <person name="Schachtner J."/>
            <person name="Verleyen P."/>
            <person name="Raible F."/>
            <person name="Bork P."/>
            <person name="Friedrich M."/>
            <person name="Walden K.K."/>
            <person name="Robertson H.M."/>
            <person name="Angeli S."/>
            <person name="Foret S."/>
            <person name="Bucher G."/>
            <person name="Schuetz S."/>
            <person name="Maleszka R."/>
            <person name="Wimmer E.A."/>
            <person name="Beeman R.W."/>
            <person name="Lorenzen M."/>
            <person name="Tomoyasu Y."/>
            <person name="Miller S.C."/>
            <person name="Grossmann D."/>
            <person name="Bucher G."/>
        </authorList>
    </citation>
    <scope>NUCLEOTIDE SEQUENCE [LARGE SCALE GENOMIC DNA]</scope>
    <source>
        <strain evidence="11 12">Georgia GA2</strain>
    </source>
</reference>
<evidence type="ECO:0000313" key="12">
    <source>
        <dbReference type="Proteomes" id="UP000007266"/>
    </source>
</evidence>
<comment type="similarity">
    <text evidence="9">Belongs to the Tom5 family.</text>
</comment>
<dbReference type="Proteomes" id="UP000007266">
    <property type="component" value="Linkage group 4"/>
</dbReference>
<sequence>MRRIQGNFGSRDPEEDRKKSRESVLANLVLFCSIVVIIRVAPIVVNSL</sequence>
<dbReference type="InParanoid" id="A0A139WJ78"/>
<evidence type="ECO:0000256" key="6">
    <source>
        <dbReference type="ARBA" id="ARBA00022989"/>
    </source>
</evidence>
<protein>
    <submittedName>
        <fullName evidence="11">Uncharacterized protein</fullName>
    </submittedName>
</protein>
<keyword evidence="6 10" id="KW-1133">Transmembrane helix</keyword>
<evidence type="ECO:0000256" key="2">
    <source>
        <dbReference type="ARBA" id="ARBA00022448"/>
    </source>
</evidence>
<dbReference type="EMBL" id="KQ971338">
    <property type="protein sequence ID" value="KYB28050.1"/>
    <property type="molecule type" value="Genomic_DNA"/>
</dbReference>
<name>A0A139WJ78_TRICA</name>
<keyword evidence="4" id="KW-1000">Mitochondrion outer membrane</keyword>
<keyword evidence="2" id="KW-0813">Transport</keyword>
<evidence type="ECO:0000256" key="8">
    <source>
        <dbReference type="ARBA" id="ARBA00023136"/>
    </source>
</evidence>
<evidence type="ECO:0000256" key="10">
    <source>
        <dbReference type="SAM" id="Phobius"/>
    </source>
</evidence>
<evidence type="ECO:0000256" key="9">
    <source>
        <dbReference type="ARBA" id="ARBA00025716"/>
    </source>
</evidence>
<comment type="subcellular location">
    <subcellularLocation>
        <location evidence="1">Mitochondrion outer membrane</location>
        <topology evidence="1">Single-pass membrane protein</topology>
    </subcellularLocation>
</comment>
<feature type="transmembrane region" description="Helical" evidence="10">
    <location>
        <begin position="24"/>
        <end position="45"/>
    </location>
</feature>
<dbReference type="Pfam" id="PF10642">
    <property type="entry name" value="Tom5"/>
    <property type="match status" value="1"/>
</dbReference>
<evidence type="ECO:0000256" key="7">
    <source>
        <dbReference type="ARBA" id="ARBA00023128"/>
    </source>
</evidence>
<evidence type="ECO:0000256" key="3">
    <source>
        <dbReference type="ARBA" id="ARBA00022692"/>
    </source>
</evidence>
<dbReference type="InterPro" id="IPR019603">
    <property type="entry name" value="Tom5"/>
</dbReference>
<evidence type="ECO:0000256" key="1">
    <source>
        <dbReference type="ARBA" id="ARBA00004572"/>
    </source>
</evidence>
<dbReference type="AlphaFoldDB" id="A0A139WJ78"/>
<keyword evidence="5" id="KW-0653">Protein transport</keyword>
<proteinExistence type="inferred from homology"/>
<gene>
    <name evidence="11" type="primary">AUGUSTUS-3.0.2_32854</name>
    <name evidence="11" type="ORF">TcasGA2_TC032854</name>
</gene>
<evidence type="ECO:0000256" key="4">
    <source>
        <dbReference type="ARBA" id="ARBA00022787"/>
    </source>
</evidence>
<reference evidence="11 12" key="2">
    <citation type="journal article" date="2010" name="Nucleic Acids Res.">
        <title>BeetleBase in 2010: revisions to provide comprehensive genomic information for Tribolium castaneum.</title>
        <authorList>
            <person name="Kim H.S."/>
            <person name="Murphy T."/>
            <person name="Xia J."/>
            <person name="Caragea D."/>
            <person name="Park Y."/>
            <person name="Beeman R.W."/>
            <person name="Lorenzen M.D."/>
            <person name="Butcher S."/>
            <person name="Manak J.R."/>
            <person name="Brown S.J."/>
        </authorList>
    </citation>
    <scope>GENOME REANNOTATION</scope>
    <source>
        <strain evidence="11 12">Georgia GA2</strain>
    </source>
</reference>